<evidence type="ECO:0000313" key="1">
    <source>
        <dbReference type="EMBL" id="RKF53302.1"/>
    </source>
</evidence>
<proteinExistence type="predicted"/>
<reference evidence="1 2" key="1">
    <citation type="journal article" date="2018" name="BMC Genomics">
        <title>Comparative genome analyses reveal sequence features reflecting distinct modes of host-adaptation between dicot and monocot powdery mildew.</title>
        <authorList>
            <person name="Wu Y."/>
            <person name="Ma X."/>
            <person name="Pan Z."/>
            <person name="Kale S.D."/>
            <person name="Song Y."/>
            <person name="King H."/>
            <person name="Zhang Q."/>
            <person name="Presley C."/>
            <person name="Deng X."/>
            <person name="Wei C.I."/>
            <person name="Xiao S."/>
        </authorList>
    </citation>
    <scope>NUCLEOTIDE SEQUENCE [LARGE SCALE GENOMIC DNA]</scope>
    <source>
        <strain evidence="1">UMSG3</strain>
    </source>
</reference>
<keyword evidence="2" id="KW-1185">Reference proteome</keyword>
<protein>
    <submittedName>
        <fullName evidence="1">Uncharacterized protein</fullName>
    </submittedName>
</protein>
<organism evidence="1 2">
    <name type="scientific">Golovinomyces cichoracearum</name>
    <dbReference type="NCBI Taxonomy" id="62708"/>
    <lineage>
        <taxon>Eukaryota</taxon>
        <taxon>Fungi</taxon>
        <taxon>Dikarya</taxon>
        <taxon>Ascomycota</taxon>
        <taxon>Pezizomycotina</taxon>
        <taxon>Leotiomycetes</taxon>
        <taxon>Erysiphales</taxon>
        <taxon>Erysiphaceae</taxon>
        <taxon>Golovinomyces</taxon>
    </lineage>
</organism>
<gene>
    <name evidence="1" type="ORF">GcM3_220023</name>
</gene>
<dbReference type="Proteomes" id="UP000283383">
    <property type="component" value="Unassembled WGS sequence"/>
</dbReference>
<evidence type="ECO:0000313" key="2">
    <source>
        <dbReference type="Proteomes" id="UP000283383"/>
    </source>
</evidence>
<accession>A0A420H796</accession>
<dbReference type="EMBL" id="MCBQ01022001">
    <property type="protein sequence ID" value="RKF53302.1"/>
    <property type="molecule type" value="Genomic_DNA"/>
</dbReference>
<sequence>MPKIVESLQAQYDFLFAVRPIDEAWVTTNLAATGMDLEYKRIVVLSHSLISKFPPNICR</sequence>
<comment type="caution">
    <text evidence="1">The sequence shown here is derived from an EMBL/GenBank/DDBJ whole genome shotgun (WGS) entry which is preliminary data.</text>
</comment>
<dbReference type="AlphaFoldDB" id="A0A420H796"/>
<name>A0A420H796_9PEZI</name>